<feature type="domain" description="Putative beta-lactamase-inhibitor-like PepSY-like" evidence="1">
    <location>
        <begin position="344"/>
        <end position="423"/>
    </location>
</feature>
<proteinExistence type="predicted"/>
<keyword evidence="3" id="KW-1185">Reference proteome</keyword>
<dbReference type="GeneID" id="82892293"/>
<organism evidence="2 3">
    <name type="scientific">Alistipes ihumii AP11</name>
    <dbReference type="NCBI Taxonomy" id="1211813"/>
    <lineage>
        <taxon>Bacteria</taxon>
        <taxon>Pseudomonadati</taxon>
        <taxon>Bacteroidota</taxon>
        <taxon>Bacteroidia</taxon>
        <taxon>Bacteroidales</taxon>
        <taxon>Rikenellaceae</taxon>
        <taxon>Alistipes</taxon>
    </lineage>
</organism>
<dbReference type="SUPFAM" id="SSF160574">
    <property type="entry name" value="BT0923-like"/>
    <property type="match status" value="3"/>
</dbReference>
<dbReference type="InterPro" id="IPR021533">
    <property type="entry name" value="PepSY-like"/>
</dbReference>
<protein>
    <submittedName>
        <fullName evidence="2">PepSY-like domain-containing protein</fullName>
    </submittedName>
</protein>
<feature type="domain" description="Putative beta-lactamase-inhibitor-like PepSY-like" evidence="1">
    <location>
        <begin position="206"/>
        <end position="291"/>
    </location>
</feature>
<dbReference type="RefSeq" id="WP_019245462.1">
    <property type="nucleotide sequence ID" value="NZ_CAPH01000007.1"/>
</dbReference>
<name>A0ABY5UZD9_9BACT</name>
<accession>A0ABY5UZD9</accession>
<dbReference type="Gene3D" id="3.10.450.360">
    <property type="match status" value="3"/>
</dbReference>
<gene>
    <name evidence="2" type="ORF">NQ491_11125</name>
</gene>
<dbReference type="EMBL" id="CP102294">
    <property type="protein sequence ID" value="UWN57173.1"/>
    <property type="molecule type" value="Genomic_DNA"/>
</dbReference>
<sequence>MKKFVFIATIACAACMLYGCDKSEDGGGPAVSPRAEAALLARYPAATDVVWRTSGNYSVAEFSLPAVRAAVHGGRDHAAWFDDGGEWYMTETDIVFGSLPSAVQAAFRDSEYAGWRIDDVDMLEREGVETVYVIEAEGRSGGRETEVDLYYSSDGVLVKKVVDADSDYDYGDYIPARPTGEAESFVQTRYPGARILDVERENGMTEVEILDGTVCRELLFDATNSWVHTKTELNAGEVPASIMQALSASEYGGYRIDDVDRYETPQKEFYRFDLESASGDVKIDIALDGTLSVVTPEISGPGTGNGSMLDDAAARFIAEKYPNALVREFDWDDGLLEVEIYHEGKEKSVCFDGAGRWVKTEWDVRLSELPDAVRTAIAGSQYASYRVDDIEYVQTSGTEYYRIELERGDSEATLRVDASGNML</sequence>
<evidence type="ECO:0000313" key="2">
    <source>
        <dbReference type="EMBL" id="UWN57173.1"/>
    </source>
</evidence>
<dbReference type="PROSITE" id="PS51257">
    <property type="entry name" value="PROKAR_LIPOPROTEIN"/>
    <property type="match status" value="1"/>
</dbReference>
<reference evidence="2" key="1">
    <citation type="journal article" date="2022" name="Cell">
        <title>Design, construction, and in vivo augmentation of a complex gut microbiome.</title>
        <authorList>
            <person name="Cheng A.G."/>
            <person name="Ho P.Y."/>
            <person name="Aranda-Diaz A."/>
            <person name="Jain S."/>
            <person name="Yu F.B."/>
            <person name="Meng X."/>
            <person name="Wang M."/>
            <person name="Iakiviak M."/>
            <person name="Nagashima K."/>
            <person name="Zhao A."/>
            <person name="Murugkar P."/>
            <person name="Patil A."/>
            <person name="Atabakhsh K."/>
            <person name="Weakley A."/>
            <person name="Yan J."/>
            <person name="Brumbaugh A.R."/>
            <person name="Higginbottom S."/>
            <person name="Dimas A."/>
            <person name="Shiver A.L."/>
            <person name="Deutschbauer A."/>
            <person name="Neff N."/>
            <person name="Sonnenburg J.L."/>
            <person name="Huang K.C."/>
            <person name="Fischbach M.A."/>
        </authorList>
    </citation>
    <scope>NUCLEOTIDE SEQUENCE</scope>
    <source>
        <strain evidence="2">AP11</strain>
    </source>
</reference>
<evidence type="ECO:0000313" key="3">
    <source>
        <dbReference type="Proteomes" id="UP001059295"/>
    </source>
</evidence>
<dbReference type="Proteomes" id="UP001059295">
    <property type="component" value="Chromosome"/>
</dbReference>
<evidence type="ECO:0000259" key="1">
    <source>
        <dbReference type="Pfam" id="PF11396"/>
    </source>
</evidence>
<dbReference type="Pfam" id="PF11396">
    <property type="entry name" value="PepSY_like"/>
    <property type="match status" value="3"/>
</dbReference>
<feature type="domain" description="Putative beta-lactamase-inhibitor-like PepSY-like" evidence="1">
    <location>
        <begin position="77"/>
        <end position="158"/>
    </location>
</feature>